<dbReference type="EMBL" id="VFON01000001">
    <property type="protein sequence ID" value="TQL44273.1"/>
    <property type="molecule type" value="Genomic_DNA"/>
</dbReference>
<keyword evidence="5" id="KW-0547">Nucleotide-binding</keyword>
<dbReference type="RefSeq" id="WP_141887479.1">
    <property type="nucleotide sequence ID" value="NZ_BAAAUY010000011.1"/>
</dbReference>
<dbReference type="PROSITE" id="PS50893">
    <property type="entry name" value="ABC_TRANSPORTER_2"/>
    <property type="match status" value="1"/>
</dbReference>
<comment type="caution">
    <text evidence="11">The sequence shown here is derived from an EMBL/GenBank/DDBJ whole genome shotgun (WGS) entry which is preliminary data.</text>
</comment>
<dbReference type="InterPro" id="IPR051535">
    <property type="entry name" value="Siderophore_ABC-ATPase"/>
</dbReference>
<sequence>MTTTFPPRPRDGGVSPAAAAIEITGARVGYEHRIVCEDVSFSVPAGGFTAIIGPNACGKSTLLRAVARILPYAAGNITLEGREISKIPTKQLATRLGLLPQSSLSPDGIRVADLVARGRYPHQSMFDRWSEADEQIVVEAMEATGVSELSGRLVDELSGGQRQRVWVAMVLAQQTPVLLLDEPTTFLDITHQYGLLELFETLRRDLDRTIVTVLHDLNQAARYASHLIVMKSGGVVTAGPPAEILTAELIDEVYDLPCRILVDPETGAPMVIPKAVLARPSRGTSTPHTKE</sequence>
<dbReference type="GO" id="GO:0005886">
    <property type="term" value="C:plasma membrane"/>
    <property type="evidence" value="ECO:0007669"/>
    <property type="project" value="UniProtKB-SubCell"/>
</dbReference>
<dbReference type="SMART" id="SM00382">
    <property type="entry name" value="AAA"/>
    <property type="match status" value="1"/>
</dbReference>
<evidence type="ECO:0000313" key="12">
    <source>
        <dbReference type="Proteomes" id="UP000319094"/>
    </source>
</evidence>
<evidence type="ECO:0000256" key="4">
    <source>
        <dbReference type="ARBA" id="ARBA00022496"/>
    </source>
</evidence>
<dbReference type="PANTHER" id="PTHR42771:SF12">
    <property type="entry name" value="FE(3+) DICITRATE TRANSPORT ATP-BINDING PROTEIN FECE-RELATED"/>
    <property type="match status" value="1"/>
</dbReference>
<dbReference type="InterPro" id="IPR027417">
    <property type="entry name" value="P-loop_NTPase"/>
</dbReference>
<keyword evidence="9" id="KW-0472">Membrane</keyword>
<dbReference type="GO" id="GO:0016887">
    <property type="term" value="F:ATP hydrolysis activity"/>
    <property type="evidence" value="ECO:0007669"/>
    <property type="project" value="InterPro"/>
</dbReference>
<evidence type="ECO:0000313" key="11">
    <source>
        <dbReference type="EMBL" id="TQL44273.1"/>
    </source>
</evidence>
<dbReference type="InterPro" id="IPR003439">
    <property type="entry name" value="ABC_transporter-like_ATP-bd"/>
</dbReference>
<name>A0A542Y844_9MICO</name>
<keyword evidence="2" id="KW-0813">Transport</keyword>
<reference evidence="11 12" key="1">
    <citation type="submission" date="2019-06" db="EMBL/GenBank/DDBJ databases">
        <title>Sequencing the genomes of 1000 actinobacteria strains.</title>
        <authorList>
            <person name="Klenk H.-P."/>
        </authorList>
    </citation>
    <scope>NUCLEOTIDE SEQUENCE [LARGE SCALE GENOMIC DNA]</scope>
    <source>
        <strain evidence="11 12">DSM 8803</strain>
    </source>
</reference>
<dbReference type="InterPro" id="IPR017871">
    <property type="entry name" value="ABC_transporter-like_CS"/>
</dbReference>
<evidence type="ECO:0000256" key="3">
    <source>
        <dbReference type="ARBA" id="ARBA00022475"/>
    </source>
</evidence>
<evidence type="ECO:0000256" key="7">
    <source>
        <dbReference type="ARBA" id="ARBA00023004"/>
    </source>
</evidence>
<evidence type="ECO:0000256" key="1">
    <source>
        <dbReference type="ARBA" id="ARBA00004202"/>
    </source>
</evidence>
<feature type="domain" description="ABC transporter" evidence="10">
    <location>
        <begin position="21"/>
        <end position="257"/>
    </location>
</feature>
<keyword evidence="6 11" id="KW-0067">ATP-binding</keyword>
<keyword evidence="7" id="KW-0408">Iron</keyword>
<keyword evidence="12" id="KW-1185">Reference proteome</keyword>
<dbReference type="AlphaFoldDB" id="A0A542Y844"/>
<dbReference type="OrthoDB" id="5296765at2"/>
<keyword evidence="8" id="KW-0406">Ion transport</keyword>
<gene>
    <name evidence="11" type="ORF">FB468_2324</name>
</gene>
<comment type="subcellular location">
    <subcellularLocation>
        <location evidence="1">Cell membrane</location>
        <topology evidence="1">Peripheral membrane protein</topology>
    </subcellularLocation>
</comment>
<dbReference type="Pfam" id="PF00005">
    <property type="entry name" value="ABC_tran"/>
    <property type="match status" value="1"/>
</dbReference>
<dbReference type="GO" id="GO:0006826">
    <property type="term" value="P:iron ion transport"/>
    <property type="evidence" value="ECO:0007669"/>
    <property type="project" value="UniProtKB-KW"/>
</dbReference>
<organism evidence="11 12">
    <name type="scientific">Leucobacter komagatae</name>
    <dbReference type="NCBI Taxonomy" id="55969"/>
    <lineage>
        <taxon>Bacteria</taxon>
        <taxon>Bacillati</taxon>
        <taxon>Actinomycetota</taxon>
        <taxon>Actinomycetes</taxon>
        <taxon>Micrococcales</taxon>
        <taxon>Microbacteriaceae</taxon>
        <taxon>Leucobacter</taxon>
    </lineage>
</organism>
<dbReference type="InterPro" id="IPR003593">
    <property type="entry name" value="AAA+_ATPase"/>
</dbReference>
<proteinExistence type="predicted"/>
<keyword evidence="3" id="KW-1003">Cell membrane</keyword>
<dbReference type="GO" id="GO:0005524">
    <property type="term" value="F:ATP binding"/>
    <property type="evidence" value="ECO:0007669"/>
    <property type="project" value="UniProtKB-KW"/>
</dbReference>
<accession>A0A542Y844</accession>
<evidence type="ECO:0000256" key="9">
    <source>
        <dbReference type="ARBA" id="ARBA00023136"/>
    </source>
</evidence>
<dbReference type="SUPFAM" id="SSF52540">
    <property type="entry name" value="P-loop containing nucleoside triphosphate hydrolases"/>
    <property type="match status" value="1"/>
</dbReference>
<evidence type="ECO:0000259" key="10">
    <source>
        <dbReference type="PROSITE" id="PS50893"/>
    </source>
</evidence>
<dbReference type="PROSITE" id="PS00211">
    <property type="entry name" value="ABC_TRANSPORTER_1"/>
    <property type="match status" value="1"/>
</dbReference>
<evidence type="ECO:0000256" key="2">
    <source>
        <dbReference type="ARBA" id="ARBA00022448"/>
    </source>
</evidence>
<evidence type="ECO:0000256" key="8">
    <source>
        <dbReference type="ARBA" id="ARBA00023065"/>
    </source>
</evidence>
<dbReference type="CDD" id="cd03214">
    <property type="entry name" value="ABC_Iron-Siderophores_B12_Hemin"/>
    <property type="match status" value="1"/>
</dbReference>
<protein>
    <submittedName>
        <fullName evidence="11">Iron complex transport system ATP-binding protein</fullName>
    </submittedName>
</protein>
<evidence type="ECO:0000256" key="6">
    <source>
        <dbReference type="ARBA" id="ARBA00022840"/>
    </source>
</evidence>
<dbReference type="Proteomes" id="UP000319094">
    <property type="component" value="Unassembled WGS sequence"/>
</dbReference>
<evidence type="ECO:0000256" key="5">
    <source>
        <dbReference type="ARBA" id="ARBA00022741"/>
    </source>
</evidence>
<dbReference type="PANTHER" id="PTHR42771">
    <property type="entry name" value="IRON(3+)-HYDROXAMATE IMPORT ATP-BINDING PROTEIN FHUC"/>
    <property type="match status" value="1"/>
</dbReference>
<dbReference type="FunFam" id="3.40.50.300:FF:000134">
    <property type="entry name" value="Iron-enterobactin ABC transporter ATP-binding protein"/>
    <property type="match status" value="1"/>
</dbReference>
<keyword evidence="4" id="KW-0410">Iron transport</keyword>
<dbReference type="Gene3D" id="3.40.50.300">
    <property type="entry name" value="P-loop containing nucleotide triphosphate hydrolases"/>
    <property type="match status" value="1"/>
</dbReference>